<evidence type="ECO:0000259" key="2">
    <source>
        <dbReference type="Pfam" id="PF00373"/>
    </source>
</evidence>
<dbReference type="PANTHER" id="PTHR46079">
    <property type="entry name" value="FERM DOMAIN-CONTAINING PROTEIN 4"/>
    <property type="match status" value="1"/>
</dbReference>
<sequence length="76" mass="8280">ETIEVASENVFKLAAFALQEAKGDYSSAETTASNLKQLPVLPTRVLREHPSLNYWSPDTNQKQTASKPMTAAADNS</sequence>
<dbReference type="EMBL" id="JAHUTI010011415">
    <property type="protein sequence ID" value="MED6236164.1"/>
    <property type="molecule type" value="Genomic_DNA"/>
</dbReference>
<dbReference type="PANTHER" id="PTHR46079:SF1">
    <property type="entry name" value="FERM DOMAIN-CONTAINING PROTEIN 4B"/>
    <property type="match status" value="1"/>
</dbReference>
<dbReference type="Gene3D" id="1.20.80.10">
    <property type="match status" value="1"/>
</dbReference>
<dbReference type="InterPro" id="IPR035963">
    <property type="entry name" value="FERM_2"/>
</dbReference>
<dbReference type="InterPro" id="IPR019748">
    <property type="entry name" value="FERM_central"/>
</dbReference>
<feature type="non-terminal residue" evidence="3">
    <location>
        <position position="1"/>
    </location>
</feature>
<comment type="caution">
    <text evidence="3">The sequence shown here is derived from an EMBL/GenBank/DDBJ whole genome shotgun (WGS) entry which is preliminary data.</text>
</comment>
<dbReference type="CDD" id="cd14473">
    <property type="entry name" value="FERM_B-lobe"/>
    <property type="match status" value="1"/>
</dbReference>
<proteinExistence type="predicted"/>
<dbReference type="InterPro" id="IPR047176">
    <property type="entry name" value="FRMD4A/B"/>
</dbReference>
<feature type="region of interest" description="Disordered" evidence="1">
    <location>
        <begin position="51"/>
        <end position="76"/>
    </location>
</feature>
<feature type="compositionally biased region" description="Polar residues" evidence="1">
    <location>
        <begin position="53"/>
        <end position="76"/>
    </location>
</feature>
<evidence type="ECO:0000313" key="3">
    <source>
        <dbReference type="EMBL" id="MED6236164.1"/>
    </source>
</evidence>
<organism evidence="3 4">
    <name type="scientific">Ataeniobius toweri</name>
    <dbReference type="NCBI Taxonomy" id="208326"/>
    <lineage>
        <taxon>Eukaryota</taxon>
        <taxon>Metazoa</taxon>
        <taxon>Chordata</taxon>
        <taxon>Craniata</taxon>
        <taxon>Vertebrata</taxon>
        <taxon>Euteleostomi</taxon>
        <taxon>Actinopterygii</taxon>
        <taxon>Neopterygii</taxon>
        <taxon>Teleostei</taxon>
        <taxon>Neoteleostei</taxon>
        <taxon>Acanthomorphata</taxon>
        <taxon>Ovalentaria</taxon>
        <taxon>Atherinomorphae</taxon>
        <taxon>Cyprinodontiformes</taxon>
        <taxon>Goodeidae</taxon>
        <taxon>Ataeniobius</taxon>
    </lineage>
</organism>
<dbReference type="Proteomes" id="UP001345963">
    <property type="component" value="Unassembled WGS sequence"/>
</dbReference>
<evidence type="ECO:0000313" key="4">
    <source>
        <dbReference type="Proteomes" id="UP001345963"/>
    </source>
</evidence>
<protein>
    <submittedName>
        <fullName evidence="3">FERM domain-containing protein 4B</fullName>
    </submittedName>
</protein>
<evidence type="ECO:0000256" key="1">
    <source>
        <dbReference type="SAM" id="MobiDB-lite"/>
    </source>
</evidence>
<dbReference type="Pfam" id="PF00373">
    <property type="entry name" value="FERM_M"/>
    <property type="match status" value="1"/>
</dbReference>
<dbReference type="InterPro" id="IPR014352">
    <property type="entry name" value="FERM/acyl-CoA-bd_prot_sf"/>
</dbReference>
<accession>A0ABU7ADM3</accession>
<reference evidence="3 4" key="1">
    <citation type="submission" date="2021-07" db="EMBL/GenBank/DDBJ databases">
        <authorList>
            <person name="Palmer J.M."/>
        </authorList>
    </citation>
    <scope>NUCLEOTIDE SEQUENCE [LARGE SCALE GENOMIC DNA]</scope>
    <source>
        <strain evidence="3 4">AT_MEX2019</strain>
        <tissue evidence="3">Muscle</tissue>
    </source>
</reference>
<name>A0ABU7ADM3_9TELE</name>
<feature type="domain" description="FERM central" evidence="2">
    <location>
        <begin position="2"/>
        <end position="50"/>
    </location>
</feature>
<gene>
    <name evidence="3" type="primary">FRMD4B</name>
    <name evidence="3" type="ORF">ATANTOWER_005237</name>
</gene>
<keyword evidence="4" id="KW-1185">Reference proteome</keyword>
<dbReference type="SUPFAM" id="SSF47031">
    <property type="entry name" value="Second domain of FERM"/>
    <property type="match status" value="1"/>
</dbReference>